<feature type="compositionally biased region" description="Polar residues" evidence="1">
    <location>
        <begin position="25"/>
        <end position="48"/>
    </location>
</feature>
<feature type="compositionally biased region" description="Polar residues" evidence="1">
    <location>
        <begin position="1"/>
        <end position="15"/>
    </location>
</feature>
<dbReference type="Proteomes" id="UP000887013">
    <property type="component" value="Unassembled WGS sequence"/>
</dbReference>
<dbReference type="SUPFAM" id="SSF49899">
    <property type="entry name" value="Concanavalin A-like lectins/glucanases"/>
    <property type="match status" value="1"/>
</dbReference>
<dbReference type="EMBL" id="BMAW01097681">
    <property type="protein sequence ID" value="GFS80897.1"/>
    <property type="molecule type" value="Genomic_DNA"/>
</dbReference>
<evidence type="ECO:0000313" key="2">
    <source>
        <dbReference type="EMBL" id="GFS80897.1"/>
    </source>
</evidence>
<dbReference type="InterPro" id="IPR013320">
    <property type="entry name" value="ConA-like_dom_sf"/>
</dbReference>
<dbReference type="OrthoDB" id="6425967at2759"/>
<evidence type="ECO:0000256" key="1">
    <source>
        <dbReference type="SAM" id="MobiDB-lite"/>
    </source>
</evidence>
<reference evidence="2" key="1">
    <citation type="submission" date="2020-08" db="EMBL/GenBank/DDBJ databases">
        <title>Multicomponent nature underlies the extraordinary mechanical properties of spider dragline silk.</title>
        <authorList>
            <person name="Kono N."/>
            <person name="Nakamura H."/>
            <person name="Mori M."/>
            <person name="Yoshida Y."/>
            <person name="Ohtoshi R."/>
            <person name="Malay A.D."/>
            <person name="Moran D.A.P."/>
            <person name="Tomita M."/>
            <person name="Numata K."/>
            <person name="Arakawa K."/>
        </authorList>
    </citation>
    <scope>NUCLEOTIDE SEQUENCE</scope>
</reference>
<dbReference type="Gene3D" id="2.60.120.200">
    <property type="match status" value="1"/>
</dbReference>
<dbReference type="AlphaFoldDB" id="A0A8X6MW46"/>
<protein>
    <submittedName>
        <fullName evidence="2">MAM domain-containing protein</fullName>
    </submittedName>
</protein>
<evidence type="ECO:0000313" key="3">
    <source>
        <dbReference type="Proteomes" id="UP000887013"/>
    </source>
</evidence>
<name>A0A8X6MW46_NEPPI</name>
<accession>A0A8X6MW46</accession>
<proteinExistence type="predicted"/>
<keyword evidence="3" id="KW-1185">Reference proteome</keyword>
<comment type="caution">
    <text evidence="2">The sequence shown here is derived from an EMBL/GenBank/DDBJ whole genome shotgun (WGS) entry which is preliminary data.</text>
</comment>
<organism evidence="2 3">
    <name type="scientific">Nephila pilipes</name>
    <name type="common">Giant wood spider</name>
    <name type="synonym">Nephila maculata</name>
    <dbReference type="NCBI Taxonomy" id="299642"/>
    <lineage>
        <taxon>Eukaryota</taxon>
        <taxon>Metazoa</taxon>
        <taxon>Ecdysozoa</taxon>
        <taxon>Arthropoda</taxon>
        <taxon>Chelicerata</taxon>
        <taxon>Arachnida</taxon>
        <taxon>Araneae</taxon>
        <taxon>Araneomorphae</taxon>
        <taxon>Entelegynae</taxon>
        <taxon>Araneoidea</taxon>
        <taxon>Nephilidae</taxon>
        <taxon>Nephila</taxon>
    </lineage>
</organism>
<sequence>MTTREQQTPLMSSLHRNPWKRGEKFSNNSSRSLVTNADDSLSARSGTSSNRYPRNWMTSFKCLLWTRLLYVLLFSHIKIVSSRCTKGYELDCIWTHDEKSPLKWVTETEDGQTFVRLTGCPNGQCGIAVMQSPWLDPRPTATVLKLRYKLYGTSSVYLRLYSKSDDEVGQYTIFSKEGNYKFHFPKEWSTKEIVIPAIPYRHRLLLKAFIPYAEAYVAVKDLNLDGKLPIPSTVPTTSTEAIEEVDTTTMPCTTEEAEILLDVTDFPDDYYEEIEDNRDDSRYREDETLAEVEELKRGVTKVMDPNLCKYRKSKKMKWS</sequence>
<gene>
    <name evidence="2" type="primary">AVEN_101608_1</name>
    <name evidence="2" type="ORF">NPIL_62321</name>
</gene>
<feature type="region of interest" description="Disordered" evidence="1">
    <location>
        <begin position="1"/>
        <end position="48"/>
    </location>
</feature>